<dbReference type="PANTHER" id="PTHR11945:SF776">
    <property type="entry name" value="AGAMOUS-LIKE 50-RELATED"/>
    <property type="match status" value="1"/>
</dbReference>
<keyword evidence="5" id="KW-0539">Nucleus</keyword>
<organism evidence="6 7">
    <name type="scientific">Raphanus sativus</name>
    <name type="common">Radish</name>
    <name type="synonym">Raphanus raphanistrum var. sativus</name>
    <dbReference type="NCBI Taxonomy" id="3726"/>
    <lineage>
        <taxon>Eukaryota</taxon>
        <taxon>Viridiplantae</taxon>
        <taxon>Streptophyta</taxon>
        <taxon>Embryophyta</taxon>
        <taxon>Tracheophyta</taxon>
        <taxon>Spermatophyta</taxon>
        <taxon>Magnoliopsida</taxon>
        <taxon>eudicotyledons</taxon>
        <taxon>Gunneridae</taxon>
        <taxon>Pentapetalae</taxon>
        <taxon>rosids</taxon>
        <taxon>malvids</taxon>
        <taxon>Brassicales</taxon>
        <taxon>Brassicaceae</taxon>
        <taxon>Brassiceae</taxon>
        <taxon>Raphanus</taxon>
    </lineage>
</organism>
<dbReference type="CDD" id="cd00265">
    <property type="entry name" value="MADS_MEF2_like"/>
    <property type="match status" value="1"/>
</dbReference>
<dbReference type="PROSITE" id="PS50066">
    <property type="entry name" value="MADS_BOX_2"/>
    <property type="match status" value="1"/>
</dbReference>
<evidence type="ECO:0000256" key="3">
    <source>
        <dbReference type="ARBA" id="ARBA00023125"/>
    </source>
</evidence>
<evidence type="ECO:0000256" key="4">
    <source>
        <dbReference type="ARBA" id="ARBA00023163"/>
    </source>
</evidence>
<evidence type="ECO:0000313" key="6">
    <source>
        <dbReference type="Proteomes" id="UP000504610"/>
    </source>
</evidence>
<dbReference type="RefSeq" id="XP_018444968.1">
    <property type="nucleotide sequence ID" value="XM_018589466.1"/>
</dbReference>
<comment type="subcellular location">
    <subcellularLocation>
        <location evidence="1">Nucleus</location>
    </subcellularLocation>
</comment>
<dbReference type="InterPro" id="IPR002100">
    <property type="entry name" value="TF_MADSbox"/>
</dbReference>
<sequence length="279" mass="32076">MAKKSKGRQRITMAKMENESNLQVTFSKRRSGLFKKASELNTLCGADIAVIVFSPGGKVYSFGHPSVELVLNRFLNINQQPPNQNNNMRFNEVRPITIPTMNDYLTQVMNDLESAKKKNEELKKIRKNSKMPECWWEEPVEELDLAHAIEFKGLLEKLRKTVTDEASKHLQATFPLQNFYVGSSSGAPFLDGAYINPNLDPCVQRRMFNANAYYNQNMYSPNYPLPYGNNNYAGGFVPEYNLNYMQGFNQYQNQNQNLSFKEEGFSENERHQDGHPPHL</sequence>
<dbReference type="FunFam" id="3.40.1810.10:FF:000006">
    <property type="entry name" value="Agamous-like MADS-box protein AGL62"/>
    <property type="match status" value="1"/>
</dbReference>
<protein>
    <submittedName>
        <fullName evidence="7">Agamous-like MADS-box protein AGL62</fullName>
    </submittedName>
</protein>
<dbReference type="GO" id="GO:0000978">
    <property type="term" value="F:RNA polymerase II cis-regulatory region sequence-specific DNA binding"/>
    <property type="evidence" value="ECO:0007669"/>
    <property type="project" value="TreeGrafter"/>
</dbReference>
<evidence type="ECO:0000313" key="7">
    <source>
        <dbReference type="RefSeq" id="XP_018444968.1"/>
    </source>
</evidence>
<dbReference type="PRINTS" id="PR00404">
    <property type="entry name" value="MADSDOMAIN"/>
</dbReference>
<accession>A0A6J0KBM6</accession>
<dbReference type="InterPro" id="IPR033896">
    <property type="entry name" value="MEF2-like_N"/>
</dbReference>
<dbReference type="PANTHER" id="PTHR11945">
    <property type="entry name" value="MADS BOX PROTEIN"/>
    <property type="match status" value="1"/>
</dbReference>
<dbReference type="OrthoDB" id="1091133at2759"/>
<dbReference type="Proteomes" id="UP000504610">
    <property type="component" value="Chromosome 7"/>
</dbReference>
<evidence type="ECO:0000256" key="1">
    <source>
        <dbReference type="ARBA" id="ARBA00004123"/>
    </source>
</evidence>
<dbReference type="SUPFAM" id="SSF55455">
    <property type="entry name" value="SRF-like"/>
    <property type="match status" value="1"/>
</dbReference>
<reference evidence="6" key="1">
    <citation type="journal article" date="2019" name="Database">
        <title>The radish genome database (RadishGD): an integrated information resource for radish genomics.</title>
        <authorList>
            <person name="Yu H.J."/>
            <person name="Baek S."/>
            <person name="Lee Y.J."/>
            <person name="Cho A."/>
            <person name="Mun J.H."/>
        </authorList>
    </citation>
    <scope>NUCLEOTIDE SEQUENCE [LARGE SCALE GENOMIC DNA]</scope>
    <source>
        <strain evidence="6">cv. WK10039</strain>
    </source>
</reference>
<keyword evidence="3" id="KW-0238">DNA-binding</keyword>
<evidence type="ECO:0000256" key="2">
    <source>
        <dbReference type="ARBA" id="ARBA00023015"/>
    </source>
</evidence>
<dbReference type="AlphaFoldDB" id="A0A6J0KBM6"/>
<dbReference type="GO" id="GO:0045944">
    <property type="term" value="P:positive regulation of transcription by RNA polymerase II"/>
    <property type="evidence" value="ECO:0007669"/>
    <property type="project" value="InterPro"/>
</dbReference>
<name>A0A6J0KBM6_RAPSA</name>
<dbReference type="InterPro" id="IPR036879">
    <property type="entry name" value="TF_MADSbox_sf"/>
</dbReference>
<dbReference type="GeneID" id="108816905"/>
<keyword evidence="2" id="KW-0805">Transcription regulation</keyword>
<proteinExistence type="predicted"/>
<dbReference type="GO" id="GO:0046983">
    <property type="term" value="F:protein dimerization activity"/>
    <property type="evidence" value="ECO:0007669"/>
    <property type="project" value="InterPro"/>
</dbReference>
<dbReference type="Gene3D" id="3.40.1810.10">
    <property type="entry name" value="Transcription factor, MADS-box"/>
    <property type="match status" value="1"/>
</dbReference>
<evidence type="ECO:0000256" key="5">
    <source>
        <dbReference type="ARBA" id="ARBA00023242"/>
    </source>
</evidence>
<dbReference type="KEGG" id="rsz:108816905"/>
<reference evidence="7" key="2">
    <citation type="submission" date="2025-08" db="UniProtKB">
        <authorList>
            <consortium name="RefSeq"/>
        </authorList>
    </citation>
    <scope>IDENTIFICATION</scope>
    <source>
        <tissue evidence="7">Leaf</tissue>
    </source>
</reference>
<keyword evidence="4" id="KW-0804">Transcription</keyword>
<dbReference type="Pfam" id="PF00319">
    <property type="entry name" value="SRF-TF"/>
    <property type="match status" value="1"/>
</dbReference>
<dbReference type="GO" id="GO:0000981">
    <property type="term" value="F:DNA-binding transcription factor activity, RNA polymerase II-specific"/>
    <property type="evidence" value="ECO:0007669"/>
    <property type="project" value="TreeGrafter"/>
</dbReference>
<keyword evidence="6" id="KW-1185">Reference proteome</keyword>
<gene>
    <name evidence="7" type="primary">LOC108816905</name>
</gene>
<dbReference type="SMART" id="SM00432">
    <property type="entry name" value="MADS"/>
    <property type="match status" value="1"/>
</dbReference>
<dbReference type="GO" id="GO:0005634">
    <property type="term" value="C:nucleus"/>
    <property type="evidence" value="ECO:0007669"/>
    <property type="project" value="UniProtKB-SubCell"/>
</dbReference>